<dbReference type="AlphaFoldDB" id="A0AA46VXD6"/>
<feature type="region of interest" description="Disordered" evidence="1">
    <location>
        <begin position="1"/>
        <end position="21"/>
    </location>
</feature>
<name>A0AA46VXD6_PSEVI</name>
<evidence type="ECO:0000313" key="3">
    <source>
        <dbReference type="Proteomes" id="UP001163644"/>
    </source>
</evidence>
<accession>A0AA46VXD6</accession>
<proteinExistence type="predicted"/>
<protein>
    <submittedName>
        <fullName evidence="2">Uncharacterized protein</fullName>
    </submittedName>
</protein>
<feature type="compositionally biased region" description="Low complexity" evidence="1">
    <location>
        <begin position="8"/>
        <end position="21"/>
    </location>
</feature>
<gene>
    <name evidence="2" type="ORF">EZZ81_17045</name>
</gene>
<dbReference type="EMBL" id="CP036495">
    <property type="protein sequence ID" value="UZA69841.1"/>
    <property type="molecule type" value="Genomic_DNA"/>
</dbReference>
<sequence>MNSTLLIPFQPDPQSSPLSLPGTARHGCRTILPYMRVNQAFNCAVCRRNGWHAG</sequence>
<dbReference type="NCBIfam" id="TIGR01053">
    <property type="entry name" value="LSD1"/>
    <property type="match status" value="1"/>
</dbReference>
<dbReference type="Proteomes" id="UP001163644">
    <property type="component" value="Chromosome"/>
</dbReference>
<organism evidence="2 3">
    <name type="scientific">Pseudomonas viridiflava</name>
    <name type="common">Phytomonas viridiflava</name>
    <dbReference type="NCBI Taxonomy" id="33069"/>
    <lineage>
        <taxon>Bacteria</taxon>
        <taxon>Pseudomonadati</taxon>
        <taxon>Pseudomonadota</taxon>
        <taxon>Gammaproteobacteria</taxon>
        <taxon>Pseudomonadales</taxon>
        <taxon>Pseudomonadaceae</taxon>
        <taxon>Pseudomonas</taxon>
    </lineage>
</organism>
<evidence type="ECO:0000313" key="2">
    <source>
        <dbReference type="EMBL" id="UZA69841.1"/>
    </source>
</evidence>
<evidence type="ECO:0000256" key="1">
    <source>
        <dbReference type="SAM" id="MobiDB-lite"/>
    </source>
</evidence>
<reference evidence="2" key="1">
    <citation type="submission" date="2019-02" db="EMBL/GenBank/DDBJ databases">
        <authorList>
            <person name="Lutz S."/>
            <person name="Schori C."/>
            <person name="Ahrens C.H."/>
            <person name="Gueguen E."/>
        </authorList>
    </citation>
    <scope>NUCLEOTIDE SEQUENCE</scope>
    <source>
        <strain evidence="2">Psy35</strain>
    </source>
</reference>